<evidence type="ECO:0000313" key="5">
    <source>
        <dbReference type="Proteomes" id="UP000250266"/>
    </source>
</evidence>
<dbReference type="Pfam" id="PF07993">
    <property type="entry name" value="NAD_binding_4"/>
    <property type="match status" value="1"/>
</dbReference>
<protein>
    <submittedName>
        <fullName evidence="4">Aldehyde reductase II</fullName>
    </submittedName>
</protein>
<dbReference type="GO" id="GO:0016616">
    <property type="term" value="F:oxidoreductase activity, acting on the CH-OH group of donors, NAD or NADP as acceptor"/>
    <property type="evidence" value="ECO:0007669"/>
    <property type="project" value="TreeGrafter"/>
</dbReference>
<dbReference type="AlphaFoldDB" id="A0A8E2JEX2"/>
<evidence type="ECO:0000313" key="4">
    <source>
        <dbReference type="EMBL" id="OCK79862.1"/>
    </source>
</evidence>
<feature type="domain" description="FHA" evidence="3">
    <location>
        <begin position="241"/>
        <end position="265"/>
    </location>
</feature>
<dbReference type="Gene3D" id="3.40.50.720">
    <property type="entry name" value="NAD(P)-binding Rossmann-like Domain"/>
    <property type="match status" value="1"/>
</dbReference>
<dbReference type="Proteomes" id="UP000250266">
    <property type="component" value="Unassembled WGS sequence"/>
</dbReference>
<dbReference type="EMBL" id="KV744984">
    <property type="protein sequence ID" value="OCK79862.1"/>
    <property type="molecule type" value="Genomic_DNA"/>
</dbReference>
<dbReference type="PANTHER" id="PTHR10366:SF564">
    <property type="entry name" value="STEROL-4-ALPHA-CARBOXYLATE 3-DEHYDROGENASE, DECARBOXYLATING"/>
    <property type="match status" value="1"/>
</dbReference>
<dbReference type="OrthoDB" id="2735536at2759"/>
<dbReference type="PROSITE" id="PS50006">
    <property type="entry name" value="FHA_DOMAIN"/>
    <property type="match status" value="1"/>
</dbReference>
<organism evidence="4 5">
    <name type="scientific">Lepidopterella palustris CBS 459.81</name>
    <dbReference type="NCBI Taxonomy" id="1314670"/>
    <lineage>
        <taxon>Eukaryota</taxon>
        <taxon>Fungi</taxon>
        <taxon>Dikarya</taxon>
        <taxon>Ascomycota</taxon>
        <taxon>Pezizomycotina</taxon>
        <taxon>Dothideomycetes</taxon>
        <taxon>Pleosporomycetidae</taxon>
        <taxon>Mytilinidiales</taxon>
        <taxon>Argynnaceae</taxon>
        <taxon>Lepidopterella</taxon>
    </lineage>
</organism>
<dbReference type="InterPro" id="IPR036291">
    <property type="entry name" value="NAD(P)-bd_dom_sf"/>
</dbReference>
<dbReference type="InterPro" id="IPR013120">
    <property type="entry name" value="FAR_NAD-bd"/>
</dbReference>
<keyword evidence="5" id="KW-1185">Reference proteome</keyword>
<evidence type="ECO:0000256" key="2">
    <source>
        <dbReference type="ARBA" id="ARBA00023445"/>
    </source>
</evidence>
<gene>
    <name evidence="4" type="ORF">K432DRAFT_298851</name>
</gene>
<dbReference type="InterPro" id="IPR050425">
    <property type="entry name" value="NAD(P)_dehydrat-like"/>
</dbReference>
<evidence type="ECO:0000259" key="3">
    <source>
        <dbReference type="PROSITE" id="PS50006"/>
    </source>
</evidence>
<reference evidence="4 5" key="1">
    <citation type="journal article" date="2016" name="Nat. Commun.">
        <title>Ectomycorrhizal ecology is imprinted in the genome of the dominant symbiotic fungus Cenococcum geophilum.</title>
        <authorList>
            <consortium name="DOE Joint Genome Institute"/>
            <person name="Peter M."/>
            <person name="Kohler A."/>
            <person name="Ohm R.A."/>
            <person name="Kuo A."/>
            <person name="Krutzmann J."/>
            <person name="Morin E."/>
            <person name="Arend M."/>
            <person name="Barry K.W."/>
            <person name="Binder M."/>
            <person name="Choi C."/>
            <person name="Clum A."/>
            <person name="Copeland A."/>
            <person name="Grisel N."/>
            <person name="Haridas S."/>
            <person name="Kipfer T."/>
            <person name="LaButti K."/>
            <person name="Lindquist E."/>
            <person name="Lipzen A."/>
            <person name="Maire R."/>
            <person name="Meier B."/>
            <person name="Mihaltcheva S."/>
            <person name="Molinier V."/>
            <person name="Murat C."/>
            <person name="Poggeler S."/>
            <person name="Quandt C.A."/>
            <person name="Sperisen C."/>
            <person name="Tritt A."/>
            <person name="Tisserant E."/>
            <person name="Crous P.W."/>
            <person name="Henrissat B."/>
            <person name="Nehls U."/>
            <person name="Egli S."/>
            <person name="Spatafora J.W."/>
            <person name="Grigoriev I.V."/>
            <person name="Martin F.M."/>
        </authorList>
    </citation>
    <scope>NUCLEOTIDE SEQUENCE [LARGE SCALE GENOMIC DNA]</scope>
    <source>
        <strain evidence="4 5">CBS 459.81</strain>
    </source>
</reference>
<proteinExistence type="inferred from homology"/>
<evidence type="ECO:0000256" key="1">
    <source>
        <dbReference type="ARBA" id="ARBA00023002"/>
    </source>
</evidence>
<dbReference type="PANTHER" id="PTHR10366">
    <property type="entry name" value="NAD DEPENDENT EPIMERASE/DEHYDRATASE"/>
    <property type="match status" value="1"/>
</dbReference>
<name>A0A8E2JEX2_9PEZI</name>
<keyword evidence="1" id="KW-0560">Oxidoreductase</keyword>
<dbReference type="InterPro" id="IPR000253">
    <property type="entry name" value="FHA_dom"/>
</dbReference>
<accession>A0A8E2JEX2</accession>
<comment type="similarity">
    <text evidence="2">Belongs to the NAD(P)-dependent epimerase/dehydratase family. Dihydroflavonol-4-reductase subfamily.</text>
</comment>
<sequence length="351" mass="38392">MSFLPSDIVLITGGNGHVAQHVIDQLLALPSGPQLRATVRSAASASQLTSHFSHAIASNRLTILQVPDLITPGAFDTAMKDVTHLAHIASPLTISVQDTEKDLLIPAIHGTTNILTAALTIPTLKSVVVTGSFASVMDPALGYRPGYTYTTADWNPITYTTVSDPSLDLTQWPEQYRPFITYMASKTLAERALWEFVEREKPRWRVVVVLPTYIGGPYVVPLRKGSGAEGLSWSDGLIWGVAVGRELPRCDFPEWVDVRDVARAHVGALTLDRGEGRGRRVIVSGGGLWYSDIADIVRRNFPNLNPSTEKQDIPVFTVDTSEARSLGIDKWIPMEKTVVDTVQQVLESQKA</sequence>
<dbReference type="SUPFAM" id="SSF51735">
    <property type="entry name" value="NAD(P)-binding Rossmann-fold domains"/>
    <property type="match status" value="1"/>
</dbReference>